<name>A0A4Z0PTD5_9BACT</name>
<evidence type="ECO:0000256" key="2">
    <source>
        <dbReference type="SAM" id="SignalP"/>
    </source>
</evidence>
<dbReference type="RefSeq" id="WP_135399119.1">
    <property type="nucleotide sequence ID" value="NZ_SRMB01000008.1"/>
</dbReference>
<evidence type="ECO:0000256" key="1">
    <source>
        <dbReference type="SAM" id="MobiDB-lite"/>
    </source>
</evidence>
<comment type="caution">
    <text evidence="3">The sequence shown here is derived from an EMBL/GenBank/DDBJ whole genome shotgun (WGS) entry which is preliminary data.</text>
</comment>
<keyword evidence="2" id="KW-0732">Signal</keyword>
<dbReference type="OrthoDB" id="884632at2"/>
<sequence>MKTSPLLPLGTLLVFLTLAPLAQAQTQPTGLGYWNVETNLTTRDYTIVRFYNDQDQLVYEETLLNVYLDLGRRPGRCRRIQSRLDLALQQVLQNPAAGQNPTLLAQQFSPNSRPPRPYAAR</sequence>
<feature type="compositionally biased region" description="Pro residues" evidence="1">
    <location>
        <begin position="112"/>
        <end position="121"/>
    </location>
</feature>
<evidence type="ECO:0000313" key="3">
    <source>
        <dbReference type="EMBL" id="TGE20978.1"/>
    </source>
</evidence>
<protein>
    <submittedName>
        <fullName evidence="3">Uncharacterized protein</fullName>
    </submittedName>
</protein>
<reference evidence="3 4" key="1">
    <citation type="submission" date="2019-04" db="EMBL/GenBank/DDBJ databases">
        <authorList>
            <person name="Feng G."/>
            <person name="Zhang J."/>
            <person name="Zhu H."/>
        </authorList>
    </citation>
    <scope>NUCLEOTIDE SEQUENCE [LARGE SCALE GENOMIC DNA]</scope>
    <source>
        <strain evidence="3 4">9PBR-1</strain>
    </source>
</reference>
<evidence type="ECO:0000313" key="4">
    <source>
        <dbReference type="Proteomes" id="UP000298471"/>
    </source>
</evidence>
<keyword evidence="4" id="KW-1185">Reference proteome</keyword>
<accession>A0A4Z0PTD5</accession>
<feature type="region of interest" description="Disordered" evidence="1">
    <location>
        <begin position="99"/>
        <end position="121"/>
    </location>
</feature>
<dbReference type="EMBL" id="SRMB01000008">
    <property type="protein sequence ID" value="TGE20978.1"/>
    <property type="molecule type" value="Genomic_DNA"/>
</dbReference>
<feature type="compositionally biased region" description="Polar residues" evidence="1">
    <location>
        <begin position="99"/>
        <end position="111"/>
    </location>
</feature>
<gene>
    <name evidence="3" type="ORF">E5K02_24755</name>
</gene>
<dbReference type="AlphaFoldDB" id="A0A4Z0PTD5"/>
<dbReference type="Proteomes" id="UP000298471">
    <property type="component" value="Unassembled WGS sequence"/>
</dbReference>
<feature type="signal peptide" evidence="2">
    <location>
        <begin position="1"/>
        <end position="24"/>
    </location>
</feature>
<proteinExistence type="predicted"/>
<organism evidence="3 4">
    <name type="scientific">Hymenobacter metallicola</name>
    <dbReference type="NCBI Taxonomy" id="2563114"/>
    <lineage>
        <taxon>Bacteria</taxon>
        <taxon>Pseudomonadati</taxon>
        <taxon>Bacteroidota</taxon>
        <taxon>Cytophagia</taxon>
        <taxon>Cytophagales</taxon>
        <taxon>Hymenobacteraceae</taxon>
        <taxon>Hymenobacter</taxon>
    </lineage>
</organism>
<feature type="chain" id="PRO_5021186179" evidence="2">
    <location>
        <begin position="25"/>
        <end position="121"/>
    </location>
</feature>